<dbReference type="EMBL" id="CP000393">
    <property type="protein sequence ID" value="ABG53301.1"/>
    <property type="molecule type" value="Genomic_DNA"/>
</dbReference>
<sequence>MGFVPEANLQLFHQKIIPPKNYSTKKLFHQKIIKPRLGKKNQNQQKHHIYFIKPLANLKLLSANHLVLGFVPEANLQLFHQKIIQPKNYSTKKS</sequence>
<evidence type="ECO:0000313" key="1">
    <source>
        <dbReference type="EMBL" id="ABG53301.1"/>
    </source>
</evidence>
<organism evidence="1">
    <name type="scientific">Trichodesmium erythraeum (strain IMS101)</name>
    <dbReference type="NCBI Taxonomy" id="203124"/>
    <lineage>
        <taxon>Bacteria</taxon>
        <taxon>Bacillati</taxon>
        <taxon>Cyanobacteriota</taxon>
        <taxon>Cyanophyceae</taxon>
        <taxon>Oscillatoriophycideae</taxon>
        <taxon>Oscillatoriales</taxon>
        <taxon>Microcoleaceae</taxon>
        <taxon>Trichodesmium</taxon>
    </lineage>
</organism>
<dbReference type="HOGENOM" id="CLU_2385266_0_0_3"/>
<dbReference type="AlphaFoldDB" id="Q10WS3"/>
<proteinExistence type="predicted"/>
<protein>
    <submittedName>
        <fullName evidence="1">Uncharacterized protein</fullName>
    </submittedName>
</protein>
<name>Q10WS3_TRIEI</name>
<reference evidence="1" key="1">
    <citation type="submission" date="2006-06" db="EMBL/GenBank/DDBJ databases">
        <title>Complete sequence of Trichodesmium erythraeum IMS101.</title>
        <authorList>
            <consortium name="US DOE Joint Genome Institute"/>
            <person name="Copeland A."/>
            <person name="Lucas S."/>
            <person name="Lapidus A."/>
            <person name="Barry K."/>
            <person name="Detter J.C."/>
            <person name="Glavina del Rio T."/>
            <person name="Hammon N."/>
            <person name="Israni S."/>
            <person name="Dalin E."/>
            <person name="Tice H."/>
            <person name="Pitluck S."/>
            <person name="Kiss H."/>
            <person name="Munk A.C."/>
            <person name="Brettin T."/>
            <person name="Bruce D."/>
            <person name="Han C."/>
            <person name="Tapia R."/>
            <person name="Gilna P."/>
            <person name="Schmutz J."/>
            <person name="Larimer F."/>
            <person name="Land M."/>
            <person name="Hauser L."/>
            <person name="Kyrpides N."/>
            <person name="Kim E."/>
            <person name="Richardson P."/>
        </authorList>
    </citation>
    <scope>NUCLEOTIDE SEQUENCE [LARGE SCALE GENOMIC DNA]</scope>
    <source>
        <strain evidence="1">IMS101</strain>
    </source>
</reference>
<accession>Q10WS3</accession>
<dbReference type="KEGG" id="ter:Tery_4306"/>
<gene>
    <name evidence="1" type="ordered locus">Tery_4306</name>
</gene>